<organism evidence="2 3">
    <name type="scientific">Cellvibrio fibrivorans</name>
    <dbReference type="NCBI Taxonomy" id="126350"/>
    <lineage>
        <taxon>Bacteria</taxon>
        <taxon>Pseudomonadati</taxon>
        <taxon>Pseudomonadota</taxon>
        <taxon>Gammaproteobacteria</taxon>
        <taxon>Cellvibrionales</taxon>
        <taxon>Cellvibrionaceae</taxon>
        <taxon>Cellvibrio</taxon>
    </lineage>
</organism>
<dbReference type="PANTHER" id="PTHR43155:SF2">
    <property type="entry name" value="CYCLIC DI-GMP PHOSPHODIESTERASE PA4108"/>
    <property type="match status" value="1"/>
</dbReference>
<proteinExistence type="predicted"/>
<dbReference type="InterPro" id="IPR037522">
    <property type="entry name" value="HD_GYP_dom"/>
</dbReference>
<dbReference type="EMBL" id="JAVDVX010000003">
    <property type="protein sequence ID" value="MDR7090252.1"/>
    <property type="molecule type" value="Genomic_DNA"/>
</dbReference>
<gene>
    <name evidence="2" type="ORF">J2X05_002274</name>
</gene>
<evidence type="ECO:0000259" key="1">
    <source>
        <dbReference type="PROSITE" id="PS51832"/>
    </source>
</evidence>
<dbReference type="PROSITE" id="PS51832">
    <property type="entry name" value="HD_GYP"/>
    <property type="match status" value="1"/>
</dbReference>
<dbReference type="PANTHER" id="PTHR43155">
    <property type="entry name" value="CYCLIC DI-GMP PHOSPHODIESTERASE PA4108-RELATED"/>
    <property type="match status" value="1"/>
</dbReference>
<dbReference type="Pfam" id="PF13487">
    <property type="entry name" value="HD_5"/>
    <property type="match status" value="1"/>
</dbReference>
<feature type="domain" description="HD-GYP" evidence="1">
    <location>
        <begin position="107"/>
        <end position="303"/>
    </location>
</feature>
<evidence type="ECO:0000313" key="3">
    <source>
        <dbReference type="Proteomes" id="UP001253595"/>
    </source>
</evidence>
<sequence>MIDNEQKNYCANLVEVNKKQDVITNQAIYNQQGVLLLSEGSRLDEKRSQILLQHKLMKPLEQCVGIATSMDARTLFDYLNKFAKNLPGLYAVTDNEGYQKTLRLVCLFYEKFPLLRQNLTVLALRARHIYFHGIFSALAGVAIARKLNLSLPDIQATFIAGLFHDVGFLYLEPHLLEKSHSFSADEWKALQAHPLIAQRFLGMVPGLPKEIGIAIIDHHERIDGTGYPRHVFGDKISMVSQIIAATDHIIFNHSRYQDYGVHAHSMLLAALKLSDNIYFESVYNAATILFKEAPPPTETLLQLPSIELLLARQRKLRIQFESAKSLAQQLFINSKSPVIRSVTAVMGRLAISVVRSGILQPEQEDWLTKVGASRSNSENWSLVEISVMQDQIYDQLVHLKNLMERVIESLASDHEQLEHFNSTLDKIDLHETALV</sequence>
<accession>A0ABU1UYH3</accession>
<dbReference type="Gene3D" id="1.10.3210.10">
    <property type="entry name" value="Hypothetical protein af1432"/>
    <property type="match status" value="1"/>
</dbReference>
<dbReference type="CDD" id="cd00077">
    <property type="entry name" value="HDc"/>
    <property type="match status" value="1"/>
</dbReference>
<name>A0ABU1UYH3_9GAMM</name>
<dbReference type="SUPFAM" id="SSF109604">
    <property type="entry name" value="HD-domain/PDEase-like"/>
    <property type="match status" value="1"/>
</dbReference>
<comment type="caution">
    <text evidence="2">The sequence shown here is derived from an EMBL/GenBank/DDBJ whole genome shotgun (WGS) entry which is preliminary data.</text>
</comment>
<dbReference type="RefSeq" id="WP_310072430.1">
    <property type="nucleotide sequence ID" value="NZ_JAVDVX010000003.1"/>
</dbReference>
<protein>
    <recommendedName>
        <fullName evidence="1">HD-GYP domain-containing protein</fullName>
    </recommendedName>
</protein>
<evidence type="ECO:0000313" key="2">
    <source>
        <dbReference type="EMBL" id="MDR7090252.1"/>
    </source>
</evidence>
<dbReference type="InterPro" id="IPR003607">
    <property type="entry name" value="HD/PDEase_dom"/>
</dbReference>
<reference evidence="2 3" key="1">
    <citation type="submission" date="2023-07" db="EMBL/GenBank/DDBJ databases">
        <title>Sorghum-associated microbial communities from plants grown in Nebraska, USA.</title>
        <authorList>
            <person name="Schachtman D."/>
        </authorList>
    </citation>
    <scope>NUCLEOTIDE SEQUENCE [LARGE SCALE GENOMIC DNA]</scope>
    <source>
        <strain evidence="2 3">BE190</strain>
    </source>
</reference>
<keyword evidence="3" id="KW-1185">Reference proteome</keyword>
<dbReference type="Proteomes" id="UP001253595">
    <property type="component" value="Unassembled WGS sequence"/>
</dbReference>